<protein>
    <submittedName>
        <fullName evidence="5">PucR family transcriptional regulator</fullName>
    </submittedName>
</protein>
<organism evidence="5 6">
    <name type="scientific">Streptomyces chitinivorans</name>
    <dbReference type="NCBI Taxonomy" id="1257027"/>
    <lineage>
        <taxon>Bacteria</taxon>
        <taxon>Bacillati</taxon>
        <taxon>Actinomycetota</taxon>
        <taxon>Actinomycetes</taxon>
        <taxon>Kitasatosporales</taxon>
        <taxon>Streptomycetaceae</taxon>
        <taxon>Streptomyces</taxon>
    </lineage>
</organism>
<dbReference type="PANTHER" id="PTHR33744">
    <property type="entry name" value="CARBOHYDRATE DIACID REGULATOR"/>
    <property type="match status" value="1"/>
</dbReference>
<gene>
    <name evidence="5" type="ORF">ACG5V6_01590</name>
</gene>
<name>A0ABW7HM23_9ACTN</name>
<reference evidence="5 6" key="1">
    <citation type="submission" date="2024-10" db="EMBL/GenBank/DDBJ databases">
        <authorList>
            <person name="Cho J.-C."/>
        </authorList>
    </citation>
    <scope>NUCLEOTIDE SEQUENCE [LARGE SCALE GENOMIC DNA]</scope>
    <source>
        <strain evidence="5 6">KCTC29696</strain>
    </source>
</reference>
<feature type="region of interest" description="Disordered" evidence="2">
    <location>
        <begin position="384"/>
        <end position="403"/>
    </location>
</feature>
<feature type="domain" description="CdaR GGDEF-like" evidence="4">
    <location>
        <begin position="302"/>
        <end position="410"/>
    </location>
</feature>
<dbReference type="InterPro" id="IPR042070">
    <property type="entry name" value="PucR_C-HTH_sf"/>
</dbReference>
<dbReference type="Pfam" id="PF17853">
    <property type="entry name" value="GGDEF_2"/>
    <property type="match status" value="1"/>
</dbReference>
<evidence type="ECO:0000256" key="2">
    <source>
        <dbReference type="SAM" id="MobiDB-lite"/>
    </source>
</evidence>
<dbReference type="Gene3D" id="1.10.10.2840">
    <property type="entry name" value="PucR C-terminal helix-turn-helix domain"/>
    <property type="match status" value="1"/>
</dbReference>
<keyword evidence="6" id="KW-1185">Reference proteome</keyword>
<proteinExistence type="inferred from homology"/>
<dbReference type="InterPro" id="IPR041522">
    <property type="entry name" value="CdaR_GGDEF"/>
</dbReference>
<feature type="domain" description="PucR C-terminal helix-turn-helix" evidence="3">
    <location>
        <begin position="474"/>
        <end position="532"/>
    </location>
</feature>
<sequence>MITAADLADCLGAGLLRIAVPGRDRVVHDVVLAEPGDGDGTGQPGELVLGVGVAGPDAAVALLERAARSEAACVAVRSPLAQDPRVLRAARDSRTALAELQPHVSWTHLVWLLRGVVDRAASSDALGQEARGMPSDLFALADTAAKIAEAPVTIEDAHSRVLAYSSPQDTADAARMSTIVGRRVPPRLLAHYRAAGVFRELARSDAPVLAPAGPDGTLPRLVVPVRAGGEWLGSIWVVARRPVPDDRVRRLADTASVLALHLLRLRAEADIARRMTAGALRAVLRDGVRASGVPAAATPALPPGPWRVVWLADAADPAGARPRTQVWEPVVRRFGWHQPLLTDLDGLLFCVVADAVPDGRRAPVDGEPGSLSWLRRVLSRTRSHGTGLRAAAGGPAHSPAELPRSRVEAAELGRLLTSGRLGPEPGGDGLVVLEEAWDAVVVERARAAVAAAPPLPGTPLAVLRAHDREHGTSYLPTLGAWLDHYGDPQGAAQTLRIHPNTLRYRLRRLDDVTPLDLSSPRLRLALRLQLAAWEHPGPGSGRDLPGPPGP</sequence>
<accession>A0ABW7HM23</accession>
<evidence type="ECO:0000259" key="4">
    <source>
        <dbReference type="Pfam" id="PF17853"/>
    </source>
</evidence>
<evidence type="ECO:0000313" key="5">
    <source>
        <dbReference type="EMBL" id="MFH0246917.1"/>
    </source>
</evidence>
<dbReference type="InterPro" id="IPR025736">
    <property type="entry name" value="PucR_C-HTH_dom"/>
</dbReference>
<comment type="similarity">
    <text evidence="1">Belongs to the CdaR family.</text>
</comment>
<comment type="caution">
    <text evidence="5">The sequence shown here is derived from an EMBL/GenBank/DDBJ whole genome shotgun (WGS) entry which is preliminary data.</text>
</comment>
<evidence type="ECO:0000313" key="6">
    <source>
        <dbReference type="Proteomes" id="UP001607069"/>
    </source>
</evidence>
<dbReference type="Pfam" id="PF13556">
    <property type="entry name" value="HTH_30"/>
    <property type="match status" value="1"/>
</dbReference>
<dbReference type="InterPro" id="IPR051448">
    <property type="entry name" value="CdaR-like_regulators"/>
</dbReference>
<evidence type="ECO:0000256" key="1">
    <source>
        <dbReference type="ARBA" id="ARBA00006754"/>
    </source>
</evidence>
<dbReference type="Proteomes" id="UP001607069">
    <property type="component" value="Unassembled WGS sequence"/>
</dbReference>
<dbReference type="PANTHER" id="PTHR33744:SF17">
    <property type="entry name" value="CONSERVED PROTEIN"/>
    <property type="match status" value="1"/>
</dbReference>
<evidence type="ECO:0000259" key="3">
    <source>
        <dbReference type="Pfam" id="PF13556"/>
    </source>
</evidence>
<dbReference type="EMBL" id="JBIHMK010000003">
    <property type="protein sequence ID" value="MFH0246917.1"/>
    <property type="molecule type" value="Genomic_DNA"/>
</dbReference>
<dbReference type="RefSeq" id="WP_279950768.1">
    <property type="nucleotide sequence ID" value="NZ_BAABEN010000005.1"/>
</dbReference>